<dbReference type="Gene3D" id="3.90.1750.20">
    <property type="entry name" value="Putative Large Serine Recombinase, Chain B, Domain 2"/>
    <property type="match status" value="1"/>
</dbReference>
<dbReference type="STRING" id="455193.SAMN05421805_12760"/>
<reference evidence="5 8" key="2">
    <citation type="submission" date="2018-10" db="EMBL/GenBank/DDBJ databases">
        <title>Sequencing the genomes of 1000 actinobacteria strains.</title>
        <authorList>
            <person name="Klenk H.-P."/>
        </authorList>
    </citation>
    <scope>NUCLEOTIDE SEQUENCE [LARGE SCALE GENOMIC DNA]</scope>
    <source>
        <strain evidence="5 8">DSM 45119</strain>
    </source>
</reference>
<dbReference type="Proteomes" id="UP000270697">
    <property type="component" value="Unassembled WGS sequence"/>
</dbReference>
<dbReference type="InterPro" id="IPR011109">
    <property type="entry name" value="DNA_bind_recombinase_dom"/>
</dbReference>
<dbReference type="AlphaFoldDB" id="A0A1I5KLZ5"/>
<sequence>MATTARIASLRAVPKAPSRVVIYLRQSSYREESISLELQENSAREYCARKGYRIVDVIADPGVSGRAWHRRKGVQRALGAIHDKQADVIVLWRWSRLARHRLHFAVANDTVEKLGGRIESSAEPIDLDTAAGRFQRGMLGEFAAFQSDMIGEQWKDAHERRRRLGLPSNGRSRYGYVWLRPLPALASQGVVFSAPVDGGYLWLPEGDTRERYEIDPEQGEVVEWMYEEYIAGTGRPGLMRELNRLDITNNQGKPWTQHGIATVLDSGFAAGLLVNTAARYDGERQIYAPFSEYTWEQGAHEPIIDPQLFERYREIRLGRAKTPPRRINPTNPWAGLVGCGDCSLNMRRKKNSRGAGFGWLCQSKEVTGKAERRPTYVQENRLEQFVKDWLGQLAEDIGAAAESARAAQRTALKARMSADTLRAELDGIEKQLGVLRRQLVAERMSEDEYDQTRAELIAERDSIAAKLARAEQTKATEPVAQPTEIARGLLEEWNSLPLSKKREMLGKLIKRVVVTPNVLPRQPAHLHIVPTWDEDAGVDCSPYRGAGCTAAGRRWSGSPQLRRTTVNRSGRK</sequence>
<dbReference type="Proteomes" id="UP000199398">
    <property type="component" value="Unassembled WGS sequence"/>
</dbReference>
<dbReference type="Pfam" id="PF07508">
    <property type="entry name" value="Recombinase"/>
    <property type="match status" value="1"/>
</dbReference>
<dbReference type="EMBL" id="FOUP01000027">
    <property type="protein sequence ID" value="SFO85591.1"/>
    <property type="molecule type" value="Genomic_DNA"/>
</dbReference>
<dbReference type="EMBL" id="RBXX01000002">
    <property type="protein sequence ID" value="RKT85637.1"/>
    <property type="molecule type" value="Genomic_DNA"/>
</dbReference>
<dbReference type="InterPro" id="IPR036162">
    <property type="entry name" value="Resolvase-like_N_sf"/>
</dbReference>
<keyword evidence="8" id="KW-1185">Reference proteome</keyword>
<dbReference type="SUPFAM" id="SSF53041">
    <property type="entry name" value="Resolvase-like"/>
    <property type="match status" value="1"/>
</dbReference>
<dbReference type="InterPro" id="IPR038109">
    <property type="entry name" value="DNA_bind_recomb_sf"/>
</dbReference>
<dbReference type="RefSeq" id="WP_170210282.1">
    <property type="nucleotide sequence ID" value="NZ_FOUP01000027.1"/>
</dbReference>
<organism evidence="6 7">
    <name type="scientific">Saccharopolyspora antimicrobica</name>
    <dbReference type="NCBI Taxonomy" id="455193"/>
    <lineage>
        <taxon>Bacteria</taxon>
        <taxon>Bacillati</taxon>
        <taxon>Actinomycetota</taxon>
        <taxon>Actinomycetes</taxon>
        <taxon>Pseudonocardiales</taxon>
        <taxon>Pseudonocardiaceae</taxon>
        <taxon>Saccharopolyspora</taxon>
    </lineage>
</organism>
<evidence type="ECO:0000259" key="4">
    <source>
        <dbReference type="PROSITE" id="PS51737"/>
    </source>
</evidence>
<dbReference type="Gene3D" id="3.40.50.1390">
    <property type="entry name" value="Resolvase, N-terminal catalytic domain"/>
    <property type="match status" value="1"/>
</dbReference>
<keyword evidence="1" id="KW-0175">Coiled coil</keyword>
<evidence type="ECO:0000313" key="7">
    <source>
        <dbReference type="Proteomes" id="UP000199398"/>
    </source>
</evidence>
<dbReference type="GO" id="GO:0000150">
    <property type="term" value="F:DNA strand exchange activity"/>
    <property type="evidence" value="ECO:0007669"/>
    <property type="project" value="InterPro"/>
</dbReference>
<dbReference type="CDD" id="cd00338">
    <property type="entry name" value="Ser_Recombinase"/>
    <property type="match status" value="1"/>
</dbReference>
<feature type="domain" description="Recombinase" evidence="4">
    <location>
        <begin position="197"/>
        <end position="322"/>
    </location>
</feature>
<dbReference type="Pfam" id="PF00239">
    <property type="entry name" value="Resolvase"/>
    <property type="match status" value="1"/>
</dbReference>
<dbReference type="PANTHER" id="PTHR30461">
    <property type="entry name" value="DNA-INVERTASE FROM LAMBDOID PROPHAGE"/>
    <property type="match status" value="1"/>
</dbReference>
<name>A0A1I5KLZ5_9PSEU</name>
<feature type="compositionally biased region" description="Polar residues" evidence="2">
    <location>
        <begin position="557"/>
        <end position="572"/>
    </location>
</feature>
<accession>A0A1I5KLZ5</accession>
<evidence type="ECO:0000256" key="1">
    <source>
        <dbReference type="SAM" id="Coils"/>
    </source>
</evidence>
<dbReference type="PROSITE" id="PS51736">
    <property type="entry name" value="RECOMBINASES_3"/>
    <property type="match status" value="1"/>
</dbReference>
<dbReference type="InterPro" id="IPR050639">
    <property type="entry name" value="SSR_resolvase"/>
</dbReference>
<dbReference type="PROSITE" id="PS51737">
    <property type="entry name" value="RECOMBINASE_DNA_BIND"/>
    <property type="match status" value="1"/>
</dbReference>
<feature type="region of interest" description="Disordered" evidence="2">
    <location>
        <begin position="551"/>
        <end position="572"/>
    </location>
</feature>
<protein>
    <submittedName>
        <fullName evidence="5 6">Site-specific DNA recombinase</fullName>
    </submittedName>
</protein>
<dbReference type="Pfam" id="PF13408">
    <property type="entry name" value="Zn_ribbon_recom"/>
    <property type="match status" value="1"/>
</dbReference>
<gene>
    <name evidence="5" type="ORF">ATL45_3984</name>
    <name evidence="6" type="ORF">SAMN05421805_12760</name>
</gene>
<dbReference type="SMART" id="SM00857">
    <property type="entry name" value="Resolvase"/>
    <property type="match status" value="1"/>
</dbReference>
<evidence type="ECO:0000256" key="2">
    <source>
        <dbReference type="SAM" id="MobiDB-lite"/>
    </source>
</evidence>
<evidence type="ECO:0000313" key="8">
    <source>
        <dbReference type="Proteomes" id="UP000270697"/>
    </source>
</evidence>
<evidence type="ECO:0000313" key="6">
    <source>
        <dbReference type="EMBL" id="SFO85591.1"/>
    </source>
</evidence>
<dbReference type="PANTHER" id="PTHR30461:SF23">
    <property type="entry name" value="DNA RECOMBINASE-RELATED"/>
    <property type="match status" value="1"/>
</dbReference>
<dbReference type="GO" id="GO:0003677">
    <property type="term" value="F:DNA binding"/>
    <property type="evidence" value="ECO:0007669"/>
    <property type="project" value="InterPro"/>
</dbReference>
<feature type="domain" description="Resolvase/invertase-type recombinase catalytic" evidence="3">
    <location>
        <begin position="19"/>
        <end position="165"/>
    </location>
</feature>
<dbReference type="InterPro" id="IPR006119">
    <property type="entry name" value="Resolv_N"/>
</dbReference>
<evidence type="ECO:0000313" key="5">
    <source>
        <dbReference type="EMBL" id="RKT85637.1"/>
    </source>
</evidence>
<dbReference type="InterPro" id="IPR025827">
    <property type="entry name" value="Zn_ribbon_recom_dom"/>
</dbReference>
<reference evidence="6 7" key="1">
    <citation type="submission" date="2016-10" db="EMBL/GenBank/DDBJ databases">
        <authorList>
            <person name="de Groot N.N."/>
        </authorList>
    </citation>
    <scope>NUCLEOTIDE SEQUENCE [LARGE SCALE GENOMIC DNA]</scope>
    <source>
        <strain evidence="6 7">CPCC 201259</strain>
    </source>
</reference>
<proteinExistence type="predicted"/>
<feature type="coiled-coil region" evidence="1">
    <location>
        <begin position="418"/>
        <end position="473"/>
    </location>
</feature>
<evidence type="ECO:0000259" key="3">
    <source>
        <dbReference type="PROSITE" id="PS51736"/>
    </source>
</evidence>